<evidence type="ECO:0000256" key="1">
    <source>
        <dbReference type="SAM" id="Phobius"/>
    </source>
</evidence>
<dbReference type="OrthoDB" id="9795854at2"/>
<keyword evidence="1" id="KW-0812">Transmembrane</keyword>
<comment type="caution">
    <text evidence="2">The sequence shown here is derived from an EMBL/GenBank/DDBJ whole genome shotgun (WGS) entry which is preliminary data.</text>
</comment>
<sequence length="158" mass="17053">MIEEQGRVVSSEPGAAWVETVRQSTCGSCQAKAGCGQALLQRLGGGARQGYIRVLTDRSVQVGDQVMIGLPENAVVNASLYMYILPLIGLFSAALLADNAGLSEPWIILCAFFGLASGFAGVRWYAWRQRSNPDMQPRIMRVMSPSGIVTSDRTLTMP</sequence>
<dbReference type="Proteomes" id="UP000463138">
    <property type="component" value="Unassembled WGS sequence"/>
</dbReference>
<dbReference type="InterPro" id="IPR007359">
    <property type="entry name" value="SigmaE_reg_RseC_MucC"/>
</dbReference>
<dbReference type="RefSeq" id="WP_149333409.1">
    <property type="nucleotide sequence ID" value="NZ_QOVF01000005.1"/>
</dbReference>
<keyword evidence="3" id="KW-1185">Reference proteome</keyword>
<name>A0A7V7KWI3_9GAMM</name>
<protein>
    <submittedName>
        <fullName evidence="2">Transcriptional regulator</fullName>
    </submittedName>
</protein>
<keyword evidence="1" id="KW-0472">Membrane</keyword>
<proteinExistence type="predicted"/>
<dbReference type="PANTHER" id="PTHR35867">
    <property type="entry name" value="PROTEIN RSEC"/>
    <property type="match status" value="1"/>
</dbReference>
<reference evidence="2 3" key="1">
    <citation type="submission" date="2018-07" db="EMBL/GenBank/DDBJ databases">
        <title>Pseudomonas laoshanensis sp. nov., isolated from soil.</title>
        <authorList>
            <person name="Sun J."/>
            <person name="Yu L."/>
            <person name="Wang M."/>
            <person name="Zhang C."/>
        </authorList>
    </citation>
    <scope>NUCLEOTIDE SEQUENCE [LARGE SCALE GENOMIC DNA]</scope>
    <source>
        <strain evidence="2 3">Y22</strain>
    </source>
</reference>
<feature type="transmembrane region" description="Helical" evidence="1">
    <location>
        <begin position="106"/>
        <end position="126"/>
    </location>
</feature>
<dbReference type="PANTHER" id="PTHR35867:SF1">
    <property type="entry name" value="PROTEIN RSEC"/>
    <property type="match status" value="1"/>
</dbReference>
<accession>A0A7V7KWI3</accession>
<gene>
    <name evidence="2" type="ORF">DT594_14885</name>
</gene>
<dbReference type="Pfam" id="PF04246">
    <property type="entry name" value="RseC_MucC"/>
    <property type="match status" value="1"/>
</dbReference>
<dbReference type="AlphaFoldDB" id="A0A7V7KWI3"/>
<dbReference type="PIRSF" id="PIRSF004923">
    <property type="entry name" value="RseC"/>
    <property type="match status" value="1"/>
</dbReference>
<evidence type="ECO:0000313" key="3">
    <source>
        <dbReference type="Proteomes" id="UP000463138"/>
    </source>
</evidence>
<feature type="transmembrane region" description="Helical" evidence="1">
    <location>
        <begin position="80"/>
        <end position="100"/>
    </location>
</feature>
<keyword evidence="1" id="KW-1133">Transmembrane helix</keyword>
<organism evidence="2 3">
    <name type="scientific">Halopseudomonas laoshanensis</name>
    <dbReference type="NCBI Taxonomy" id="2268758"/>
    <lineage>
        <taxon>Bacteria</taxon>
        <taxon>Pseudomonadati</taxon>
        <taxon>Pseudomonadota</taxon>
        <taxon>Gammaproteobacteria</taxon>
        <taxon>Pseudomonadales</taxon>
        <taxon>Pseudomonadaceae</taxon>
        <taxon>Halopseudomonas</taxon>
    </lineage>
</organism>
<evidence type="ECO:0000313" key="2">
    <source>
        <dbReference type="EMBL" id="KAA0693162.1"/>
    </source>
</evidence>
<dbReference type="InterPro" id="IPR026268">
    <property type="entry name" value="RseC"/>
</dbReference>
<dbReference type="EMBL" id="QOVF01000005">
    <property type="protein sequence ID" value="KAA0693162.1"/>
    <property type="molecule type" value="Genomic_DNA"/>
</dbReference>